<feature type="binding site" evidence="9">
    <location>
        <position position="222"/>
    </location>
    <ligand>
        <name>Mg(2+)</name>
        <dbReference type="ChEBI" id="CHEBI:18420"/>
        <label>2</label>
    </ligand>
</feature>
<keyword evidence="9" id="KW-0460">Magnesium</keyword>
<dbReference type="Pfam" id="PF02885">
    <property type="entry name" value="Glycos_trans_3N"/>
    <property type="match status" value="1"/>
</dbReference>
<dbReference type="Pfam" id="PF00591">
    <property type="entry name" value="Glycos_transf_3"/>
    <property type="match status" value="1"/>
</dbReference>
<feature type="domain" description="Glycosyl transferase family 3 N-terminal" evidence="11">
    <location>
        <begin position="3"/>
        <end position="62"/>
    </location>
</feature>
<feature type="binding site" evidence="9">
    <location>
        <position position="221"/>
    </location>
    <ligand>
        <name>Mg(2+)</name>
        <dbReference type="ChEBI" id="CHEBI:18420"/>
        <label>2</label>
    </ligand>
</feature>
<dbReference type="InterPro" id="IPR035902">
    <property type="entry name" value="Nuc_phospho_transferase"/>
</dbReference>
<dbReference type="UniPathway" id="UPA00035">
    <property type="reaction ID" value="UER00041"/>
</dbReference>
<comment type="function">
    <text evidence="9">Catalyzes the transfer of the phosphoribosyl group of 5-phosphorylribose-1-pyrophosphate (PRPP) to anthranilate to yield N-(5'-phosphoribosyl)-anthranilate (PRA).</text>
</comment>
<evidence type="ECO:0000259" key="10">
    <source>
        <dbReference type="Pfam" id="PF00591"/>
    </source>
</evidence>
<evidence type="ECO:0000259" key="11">
    <source>
        <dbReference type="Pfam" id="PF02885"/>
    </source>
</evidence>
<comment type="subunit">
    <text evidence="9">Homodimer.</text>
</comment>
<evidence type="ECO:0000256" key="7">
    <source>
        <dbReference type="ARBA" id="ARBA00052328"/>
    </source>
</evidence>
<protein>
    <recommendedName>
        <fullName evidence="9">Anthranilate phosphoribosyltransferase</fullName>
        <ecNumber evidence="9">2.4.2.18</ecNumber>
    </recommendedName>
</protein>
<organism evidence="12 13">
    <name type="scientific">Alkalicoccus daliensis</name>
    <dbReference type="NCBI Taxonomy" id="745820"/>
    <lineage>
        <taxon>Bacteria</taxon>
        <taxon>Bacillati</taxon>
        <taxon>Bacillota</taxon>
        <taxon>Bacilli</taxon>
        <taxon>Bacillales</taxon>
        <taxon>Bacillaceae</taxon>
        <taxon>Alkalicoccus</taxon>
    </lineage>
</organism>
<dbReference type="SUPFAM" id="SSF52418">
    <property type="entry name" value="Nucleoside phosphorylase/phosphoribosyltransferase catalytic domain"/>
    <property type="match status" value="1"/>
</dbReference>
<sequence>MTLQTVMKDKPLSRAESRKIVTDMMEGKYSNEEMAAILAILAYRGESPEEISGFAQGMIDKATNISLPYELLDTCGTGGDSSHTYNVSTASAILLSSMGVKVAKHGNRSVSSKTGSADVLEIMNIPFQANIYEAETALKDHSLSFFFAPMYHEAMKFVAPVRKALKQRTIFNILGPLTNPAKASRRIIGVYNLETARKMAEASLSLPISQALFVTGEDGLDEITVQGKTHIIELRNGEIREYTITPEDVGLTTGSLSETLVYTPEQSARMIQDIFNKRASAAATDLLLINAGAALYIADHSPSIKSGVEAAREALGDSVQAHLNNLQQKGAGSL</sequence>
<feature type="binding site" evidence="9">
    <location>
        <position position="84"/>
    </location>
    <ligand>
        <name>5-phospho-alpha-D-ribose 1-diphosphate</name>
        <dbReference type="ChEBI" id="CHEBI:58017"/>
    </ligand>
</feature>
<dbReference type="OrthoDB" id="9806430at2"/>
<dbReference type="PANTHER" id="PTHR43285">
    <property type="entry name" value="ANTHRANILATE PHOSPHORIBOSYLTRANSFERASE"/>
    <property type="match status" value="1"/>
</dbReference>
<keyword evidence="3 9" id="KW-0328">Glycosyltransferase</keyword>
<dbReference type="Gene3D" id="3.40.1030.10">
    <property type="entry name" value="Nucleoside phosphorylase/phosphoribosyltransferase catalytic domain"/>
    <property type="match status" value="1"/>
</dbReference>
<dbReference type="AlphaFoldDB" id="A0A1H0AV40"/>
<evidence type="ECO:0000256" key="6">
    <source>
        <dbReference type="ARBA" id="ARBA00023141"/>
    </source>
</evidence>
<dbReference type="GO" id="GO:0000287">
    <property type="term" value="F:magnesium ion binding"/>
    <property type="evidence" value="ECO:0007669"/>
    <property type="project" value="UniProtKB-UniRule"/>
</dbReference>
<dbReference type="HAMAP" id="MF_00211">
    <property type="entry name" value="TrpD"/>
    <property type="match status" value="1"/>
</dbReference>
<dbReference type="InterPro" id="IPR000312">
    <property type="entry name" value="Glycosyl_Trfase_fam3"/>
</dbReference>
<feature type="domain" description="Glycosyl transferase family 3" evidence="10">
    <location>
        <begin position="70"/>
        <end position="316"/>
    </location>
</feature>
<dbReference type="GO" id="GO:0000162">
    <property type="term" value="P:L-tryptophan biosynthetic process"/>
    <property type="evidence" value="ECO:0007669"/>
    <property type="project" value="UniProtKB-UniRule"/>
</dbReference>
<evidence type="ECO:0000256" key="2">
    <source>
        <dbReference type="ARBA" id="ARBA00022605"/>
    </source>
</evidence>
<feature type="binding site" evidence="9">
    <location>
        <position position="162"/>
    </location>
    <ligand>
        <name>anthranilate</name>
        <dbReference type="ChEBI" id="CHEBI:16567"/>
        <label>2</label>
    </ligand>
</feature>
<comment type="caution">
    <text evidence="9">Lacks conserved residue(s) required for the propagation of feature annotation.</text>
</comment>
<feature type="binding site" evidence="9">
    <location>
        <begin position="86"/>
        <end position="89"/>
    </location>
    <ligand>
        <name>5-phospho-alpha-D-ribose 1-diphosphate</name>
        <dbReference type="ChEBI" id="CHEBI:58017"/>
    </ligand>
</feature>
<gene>
    <name evidence="9" type="primary">trpD</name>
    <name evidence="12" type="ORF">SAMN04488053_101628</name>
</gene>
<keyword evidence="6 9" id="KW-0057">Aromatic amino acid biosynthesis</keyword>
<dbReference type="GO" id="GO:0005829">
    <property type="term" value="C:cytosol"/>
    <property type="evidence" value="ECO:0007669"/>
    <property type="project" value="TreeGrafter"/>
</dbReference>
<dbReference type="EC" id="2.4.2.18" evidence="9"/>
<evidence type="ECO:0000256" key="8">
    <source>
        <dbReference type="ARBA" id="ARBA00061188"/>
    </source>
</evidence>
<keyword evidence="4 9" id="KW-0808">Transferase</keyword>
<comment type="catalytic activity">
    <reaction evidence="7 9">
        <text>N-(5-phospho-beta-D-ribosyl)anthranilate + diphosphate = 5-phospho-alpha-D-ribose 1-diphosphate + anthranilate</text>
        <dbReference type="Rhea" id="RHEA:11768"/>
        <dbReference type="ChEBI" id="CHEBI:16567"/>
        <dbReference type="ChEBI" id="CHEBI:18277"/>
        <dbReference type="ChEBI" id="CHEBI:33019"/>
        <dbReference type="ChEBI" id="CHEBI:58017"/>
        <dbReference type="EC" id="2.4.2.18"/>
    </reaction>
</comment>
<dbReference type="InterPro" id="IPR036320">
    <property type="entry name" value="Glycosyl_Trfase_fam3_N_dom_sf"/>
</dbReference>
<keyword evidence="2 9" id="KW-0028">Amino-acid biosynthesis</keyword>
<evidence type="ECO:0000256" key="4">
    <source>
        <dbReference type="ARBA" id="ARBA00022679"/>
    </source>
</evidence>
<name>A0A1H0AV40_9BACI</name>
<comment type="similarity">
    <text evidence="9">Belongs to the anthranilate phosphoribosyltransferase family.</text>
</comment>
<evidence type="ECO:0000313" key="12">
    <source>
        <dbReference type="EMBL" id="SDN37244.1"/>
    </source>
</evidence>
<feature type="binding site" evidence="9">
    <location>
        <position position="76"/>
    </location>
    <ligand>
        <name>5-phospho-alpha-D-ribose 1-diphosphate</name>
        <dbReference type="ChEBI" id="CHEBI:58017"/>
    </ligand>
</feature>
<accession>A0A1H0AV40</accession>
<dbReference type="InterPro" id="IPR005940">
    <property type="entry name" value="Anthranilate_Pribosyl_Tfrase"/>
</dbReference>
<dbReference type="EMBL" id="FNIL01000001">
    <property type="protein sequence ID" value="SDN37244.1"/>
    <property type="molecule type" value="Genomic_DNA"/>
</dbReference>
<feature type="binding site" evidence="9">
    <location>
        <position position="116"/>
    </location>
    <ligand>
        <name>5-phospho-alpha-D-ribose 1-diphosphate</name>
        <dbReference type="ChEBI" id="CHEBI:58017"/>
    </ligand>
</feature>
<dbReference type="FunFam" id="3.40.1030.10:FF:000002">
    <property type="entry name" value="Anthranilate phosphoribosyltransferase"/>
    <property type="match status" value="1"/>
</dbReference>
<evidence type="ECO:0000256" key="1">
    <source>
        <dbReference type="ARBA" id="ARBA00004907"/>
    </source>
</evidence>
<dbReference type="InterPro" id="IPR017459">
    <property type="entry name" value="Glycosyl_Trfase_fam3_N_dom"/>
</dbReference>
<dbReference type="NCBIfam" id="TIGR01245">
    <property type="entry name" value="trpD"/>
    <property type="match status" value="1"/>
</dbReference>
<dbReference type="RefSeq" id="WP_090840471.1">
    <property type="nucleotide sequence ID" value="NZ_FNIL01000001.1"/>
</dbReference>
<dbReference type="SUPFAM" id="SSF47648">
    <property type="entry name" value="Nucleoside phosphorylase/phosphoribosyltransferase N-terminal domain"/>
    <property type="match status" value="1"/>
</dbReference>
<keyword evidence="9" id="KW-0479">Metal-binding</keyword>
<feature type="binding site" evidence="9">
    <location>
        <position position="88"/>
    </location>
    <ligand>
        <name>Mg(2+)</name>
        <dbReference type="ChEBI" id="CHEBI:18420"/>
        <label>1</label>
    </ligand>
</feature>
<reference evidence="13" key="1">
    <citation type="submission" date="2016-10" db="EMBL/GenBank/DDBJ databases">
        <authorList>
            <person name="Varghese N."/>
            <person name="Submissions S."/>
        </authorList>
    </citation>
    <scope>NUCLEOTIDE SEQUENCE [LARGE SCALE GENOMIC DNA]</scope>
    <source>
        <strain evidence="13">CGMCC 1.10369</strain>
    </source>
</reference>
<dbReference type="Gene3D" id="1.20.970.10">
    <property type="entry name" value="Transferase, Pyrimidine Nucleoside Phosphorylase, Chain C"/>
    <property type="match status" value="1"/>
</dbReference>
<feature type="binding site" evidence="9">
    <location>
        <position position="76"/>
    </location>
    <ligand>
        <name>anthranilate</name>
        <dbReference type="ChEBI" id="CHEBI:16567"/>
        <label>1</label>
    </ligand>
</feature>
<dbReference type="GO" id="GO:0004048">
    <property type="term" value="F:anthranilate phosphoribosyltransferase activity"/>
    <property type="evidence" value="ECO:0007669"/>
    <property type="project" value="UniProtKB-UniRule"/>
</dbReference>
<dbReference type="STRING" id="745820.SAMN04488053_101628"/>
<comment type="similarity">
    <text evidence="8">In the C-terminal section; belongs to the anthranilate phosphoribosyltransferase family.</text>
</comment>
<dbReference type="Proteomes" id="UP000198778">
    <property type="component" value="Unassembled WGS sequence"/>
</dbReference>
<evidence type="ECO:0000256" key="9">
    <source>
        <dbReference type="HAMAP-Rule" id="MF_00211"/>
    </source>
</evidence>
<comment type="pathway">
    <text evidence="1 9">Amino-acid biosynthesis; L-tryptophan biosynthesis; L-tryptophan from chorismate: step 2/5.</text>
</comment>
<keyword evidence="13" id="KW-1185">Reference proteome</keyword>
<comment type="cofactor">
    <cofactor evidence="9">
        <name>Mg(2+)</name>
        <dbReference type="ChEBI" id="CHEBI:18420"/>
    </cofactor>
    <text evidence="9">Binds 2 magnesium ions per monomer.</text>
</comment>
<dbReference type="PANTHER" id="PTHR43285:SF2">
    <property type="entry name" value="ANTHRANILATE PHOSPHORIBOSYLTRANSFERASE"/>
    <property type="match status" value="1"/>
</dbReference>
<feature type="binding site" evidence="9">
    <location>
        <position position="222"/>
    </location>
    <ligand>
        <name>Mg(2+)</name>
        <dbReference type="ChEBI" id="CHEBI:18420"/>
        <label>1</label>
    </ligand>
</feature>
<feature type="binding site" evidence="9">
    <location>
        <position position="107"/>
    </location>
    <ligand>
        <name>anthranilate</name>
        <dbReference type="ChEBI" id="CHEBI:16567"/>
        <label>1</label>
    </ligand>
</feature>
<feature type="binding site" evidence="9">
    <location>
        <begin position="104"/>
        <end position="112"/>
    </location>
    <ligand>
        <name>5-phospho-alpha-D-ribose 1-diphosphate</name>
        <dbReference type="ChEBI" id="CHEBI:58017"/>
    </ligand>
</feature>
<evidence type="ECO:0000256" key="5">
    <source>
        <dbReference type="ARBA" id="ARBA00022822"/>
    </source>
</evidence>
<evidence type="ECO:0000256" key="3">
    <source>
        <dbReference type="ARBA" id="ARBA00022676"/>
    </source>
</evidence>
<feature type="binding site" evidence="9">
    <location>
        <begin position="79"/>
        <end position="80"/>
    </location>
    <ligand>
        <name>5-phospho-alpha-D-ribose 1-diphosphate</name>
        <dbReference type="ChEBI" id="CHEBI:58017"/>
    </ligand>
</feature>
<keyword evidence="5 9" id="KW-0822">Tryptophan biosynthesis</keyword>
<proteinExistence type="inferred from homology"/>
<evidence type="ECO:0000313" key="13">
    <source>
        <dbReference type="Proteomes" id="UP000198778"/>
    </source>
</evidence>